<sequence length="77" mass="8416">MKTHTFSIVVGTNACNANCPFCVSKMTGPVPVSKHINWSRFTTACRIVGQARDGLVTVLLTGKGEPMLYPEQITNYL</sequence>
<keyword evidence="2" id="KW-0479">Metal-binding</keyword>
<evidence type="ECO:0000256" key="2">
    <source>
        <dbReference type="ARBA" id="ARBA00022723"/>
    </source>
</evidence>
<evidence type="ECO:0000256" key="1">
    <source>
        <dbReference type="ARBA" id="ARBA00022691"/>
    </source>
</evidence>
<dbReference type="GO" id="GO:0046872">
    <property type="term" value="F:metal ion binding"/>
    <property type="evidence" value="ECO:0007669"/>
    <property type="project" value="UniProtKB-KW"/>
</dbReference>
<evidence type="ECO:0000256" key="3">
    <source>
        <dbReference type="ARBA" id="ARBA00023004"/>
    </source>
</evidence>
<dbReference type="Gene3D" id="3.20.20.70">
    <property type="entry name" value="Aldolase class I"/>
    <property type="match status" value="1"/>
</dbReference>
<keyword evidence="4" id="KW-0411">Iron-sulfur</keyword>
<protein>
    <recommendedName>
        <fullName evidence="6">Radical SAM core domain-containing protein</fullName>
    </recommendedName>
</protein>
<dbReference type="AlphaFoldDB" id="A0A0F8ZHP7"/>
<organism evidence="5">
    <name type="scientific">marine sediment metagenome</name>
    <dbReference type="NCBI Taxonomy" id="412755"/>
    <lineage>
        <taxon>unclassified sequences</taxon>
        <taxon>metagenomes</taxon>
        <taxon>ecological metagenomes</taxon>
    </lineage>
</organism>
<dbReference type="InterPro" id="IPR007197">
    <property type="entry name" value="rSAM"/>
</dbReference>
<keyword evidence="3" id="KW-0408">Iron</keyword>
<proteinExistence type="predicted"/>
<accession>A0A0F8ZHP7</accession>
<dbReference type="GO" id="GO:0051536">
    <property type="term" value="F:iron-sulfur cluster binding"/>
    <property type="evidence" value="ECO:0007669"/>
    <property type="project" value="UniProtKB-KW"/>
</dbReference>
<dbReference type="InterPro" id="IPR013785">
    <property type="entry name" value="Aldolase_TIM"/>
</dbReference>
<dbReference type="EMBL" id="LAZR01051252">
    <property type="protein sequence ID" value="KKK85560.1"/>
    <property type="molecule type" value="Genomic_DNA"/>
</dbReference>
<dbReference type="GO" id="GO:0003824">
    <property type="term" value="F:catalytic activity"/>
    <property type="evidence" value="ECO:0007669"/>
    <property type="project" value="InterPro"/>
</dbReference>
<dbReference type="InterPro" id="IPR058240">
    <property type="entry name" value="rSAM_sf"/>
</dbReference>
<keyword evidence="1" id="KW-0949">S-adenosyl-L-methionine</keyword>
<feature type="non-terminal residue" evidence="5">
    <location>
        <position position="77"/>
    </location>
</feature>
<comment type="caution">
    <text evidence="5">The sequence shown here is derived from an EMBL/GenBank/DDBJ whole genome shotgun (WGS) entry which is preliminary data.</text>
</comment>
<evidence type="ECO:0008006" key="6">
    <source>
        <dbReference type="Google" id="ProtNLM"/>
    </source>
</evidence>
<name>A0A0F8ZHP7_9ZZZZ</name>
<dbReference type="SUPFAM" id="SSF102114">
    <property type="entry name" value="Radical SAM enzymes"/>
    <property type="match status" value="1"/>
</dbReference>
<dbReference type="SFLD" id="SFLDS00029">
    <property type="entry name" value="Radical_SAM"/>
    <property type="match status" value="1"/>
</dbReference>
<evidence type="ECO:0000313" key="5">
    <source>
        <dbReference type="EMBL" id="KKK85560.1"/>
    </source>
</evidence>
<gene>
    <name evidence="5" type="ORF">LCGC14_2772060</name>
</gene>
<reference evidence="5" key="1">
    <citation type="journal article" date="2015" name="Nature">
        <title>Complex archaea that bridge the gap between prokaryotes and eukaryotes.</title>
        <authorList>
            <person name="Spang A."/>
            <person name="Saw J.H."/>
            <person name="Jorgensen S.L."/>
            <person name="Zaremba-Niedzwiedzka K."/>
            <person name="Martijn J."/>
            <person name="Lind A.E."/>
            <person name="van Eijk R."/>
            <person name="Schleper C."/>
            <person name="Guy L."/>
            <person name="Ettema T.J."/>
        </authorList>
    </citation>
    <scope>NUCLEOTIDE SEQUENCE</scope>
</reference>
<evidence type="ECO:0000256" key="4">
    <source>
        <dbReference type="ARBA" id="ARBA00023014"/>
    </source>
</evidence>